<dbReference type="CDD" id="cd04301">
    <property type="entry name" value="NAT_SF"/>
    <property type="match status" value="1"/>
</dbReference>
<evidence type="ECO:0000256" key="1">
    <source>
        <dbReference type="SAM" id="MobiDB-lite"/>
    </source>
</evidence>
<dbReference type="GO" id="GO:0008080">
    <property type="term" value="F:N-acetyltransferase activity"/>
    <property type="evidence" value="ECO:0007669"/>
    <property type="project" value="InterPro"/>
</dbReference>
<dbReference type="AlphaFoldDB" id="A0A2A2L8L6"/>
<comment type="caution">
    <text evidence="3">The sequence shown here is derived from an EMBL/GenBank/DDBJ whole genome shotgun (WGS) entry which is preliminary data.</text>
</comment>
<dbReference type="PROSITE" id="PS51186">
    <property type="entry name" value="GNAT"/>
    <property type="match status" value="1"/>
</dbReference>
<accession>A0A2A2L8L6</accession>
<dbReference type="InterPro" id="IPR000182">
    <property type="entry name" value="GNAT_dom"/>
</dbReference>
<keyword evidence="4" id="KW-1185">Reference proteome</keyword>
<organism evidence="3 4">
    <name type="scientific">Diploscapter pachys</name>
    <dbReference type="NCBI Taxonomy" id="2018661"/>
    <lineage>
        <taxon>Eukaryota</taxon>
        <taxon>Metazoa</taxon>
        <taxon>Ecdysozoa</taxon>
        <taxon>Nematoda</taxon>
        <taxon>Chromadorea</taxon>
        <taxon>Rhabditida</taxon>
        <taxon>Rhabditina</taxon>
        <taxon>Rhabditomorpha</taxon>
        <taxon>Rhabditoidea</taxon>
        <taxon>Rhabditidae</taxon>
        <taxon>Diploscapter</taxon>
    </lineage>
</organism>
<dbReference type="OrthoDB" id="329272at2759"/>
<feature type="domain" description="N-acetyltransferase" evidence="2">
    <location>
        <begin position="11"/>
        <end position="170"/>
    </location>
</feature>
<gene>
    <name evidence="3" type="ORF">WR25_19777</name>
</gene>
<feature type="compositionally biased region" description="Pro residues" evidence="1">
    <location>
        <begin position="204"/>
        <end position="213"/>
    </location>
</feature>
<dbReference type="EMBL" id="LIAE01007044">
    <property type="protein sequence ID" value="PAV82520.1"/>
    <property type="molecule type" value="Genomic_DNA"/>
</dbReference>
<dbReference type="SUPFAM" id="SSF55729">
    <property type="entry name" value="Acyl-CoA N-acyltransferases (Nat)"/>
    <property type="match status" value="1"/>
</dbReference>
<dbReference type="STRING" id="2018661.A0A2A2L8L6"/>
<dbReference type="Proteomes" id="UP000218231">
    <property type="component" value="Unassembled WGS sequence"/>
</dbReference>
<dbReference type="PANTHER" id="PTHR13538:SF4">
    <property type="entry name" value="N-ALPHA-ACETYLTRANSFERASE 80"/>
    <property type="match status" value="1"/>
</dbReference>
<dbReference type="Gene3D" id="3.40.630.30">
    <property type="match status" value="1"/>
</dbReference>
<dbReference type="InterPro" id="IPR016181">
    <property type="entry name" value="Acyl_CoA_acyltransferase"/>
</dbReference>
<dbReference type="Pfam" id="PF00583">
    <property type="entry name" value="Acetyltransf_1"/>
    <property type="match status" value="1"/>
</dbReference>
<dbReference type="GO" id="GO:1905502">
    <property type="term" value="F:acetyl-CoA binding"/>
    <property type="evidence" value="ECO:0007669"/>
    <property type="project" value="TreeGrafter"/>
</dbReference>
<evidence type="ECO:0000313" key="3">
    <source>
        <dbReference type="EMBL" id="PAV82520.1"/>
    </source>
</evidence>
<proteinExistence type="predicted"/>
<dbReference type="PANTHER" id="PTHR13538">
    <property type="entry name" value="N-ACETYLTRANSFERASE 6"/>
    <property type="match status" value="1"/>
</dbReference>
<name>A0A2A2L8L6_9BILA</name>
<protein>
    <recommendedName>
        <fullName evidence="2">N-acetyltransferase domain-containing protein</fullName>
    </recommendedName>
</protein>
<sequence>MEERSSRYSIVKLFDRQDRLWDSVKLLNEARFLFFFWGNKKENRSEWPRSDGSREHSQKKSCRPSPPMSFLLLETESDKLVGHARACLLPNRPTACWVESVLIRKDHRGKGLGKFLMTEVEKWLRTNGFDEGYLSTDDQVEFYQHCGYEKCAPILHSTVSTSVFPICALLQENPPPEETSKKRDISSSDKSAAVLHVNGVSIPLAPPPPPAPPTQRKSLKETIKPSFVALNPKAV</sequence>
<dbReference type="InterPro" id="IPR039840">
    <property type="entry name" value="NAA80"/>
</dbReference>
<evidence type="ECO:0000259" key="2">
    <source>
        <dbReference type="PROSITE" id="PS51186"/>
    </source>
</evidence>
<feature type="region of interest" description="Disordered" evidence="1">
    <location>
        <begin position="198"/>
        <end position="235"/>
    </location>
</feature>
<feature type="compositionally biased region" description="Basic and acidic residues" evidence="1">
    <location>
        <begin position="44"/>
        <end position="58"/>
    </location>
</feature>
<reference evidence="3 4" key="1">
    <citation type="journal article" date="2017" name="Curr. Biol.">
        <title>Genome architecture and evolution of a unichromosomal asexual nematode.</title>
        <authorList>
            <person name="Fradin H."/>
            <person name="Zegar C."/>
            <person name="Gutwein M."/>
            <person name="Lucas J."/>
            <person name="Kovtun M."/>
            <person name="Corcoran D."/>
            <person name="Baugh L.R."/>
            <person name="Kiontke K."/>
            <person name="Gunsalus K."/>
            <person name="Fitch D.H."/>
            <person name="Piano F."/>
        </authorList>
    </citation>
    <scope>NUCLEOTIDE SEQUENCE [LARGE SCALE GENOMIC DNA]</scope>
    <source>
        <strain evidence="3">PF1309</strain>
    </source>
</reference>
<evidence type="ECO:0000313" key="4">
    <source>
        <dbReference type="Proteomes" id="UP000218231"/>
    </source>
</evidence>
<dbReference type="GO" id="GO:0005737">
    <property type="term" value="C:cytoplasm"/>
    <property type="evidence" value="ECO:0007669"/>
    <property type="project" value="TreeGrafter"/>
</dbReference>
<feature type="region of interest" description="Disordered" evidence="1">
    <location>
        <begin position="44"/>
        <end position="66"/>
    </location>
</feature>